<evidence type="ECO:0000313" key="1">
    <source>
        <dbReference type="EMBL" id="DAF49676.1"/>
    </source>
</evidence>
<dbReference type="InterPro" id="IPR014729">
    <property type="entry name" value="Rossmann-like_a/b/a_fold"/>
</dbReference>
<reference evidence="1" key="1">
    <citation type="journal article" date="2021" name="Proc. Natl. Acad. Sci. U.S.A.">
        <title>A Catalog of Tens of Thousands of Viruses from Human Metagenomes Reveals Hidden Associations with Chronic Diseases.</title>
        <authorList>
            <person name="Tisza M.J."/>
            <person name="Buck C.B."/>
        </authorList>
    </citation>
    <scope>NUCLEOTIDE SEQUENCE</scope>
    <source>
        <strain evidence="1">CtZih56</strain>
    </source>
</reference>
<sequence length="235" mass="27130">MDLEQKAILRLQEAARMSEEYYEAPLLLTDSGGKDSSVVKALAERAGIKYEVAHAHTTADAPETVMFVRAEFFRLEEKGVKCIVSYPYYKGQRVTMWSLIPQKGFPPIRLQRYCCEVLKETAGDGRYIATGVRWAESSRRKKTRGIYEANHKVAKRRIIYDIESVVQIVERWSAEHPRKTRQSVFLEQWPNAIVEHGTLTICPKIVLGRENWMRKGCGGVLCNDCRREFWMQVVK</sequence>
<name>A0A8S5SF13_9CAUD</name>
<dbReference type="Gene3D" id="3.40.50.620">
    <property type="entry name" value="HUPs"/>
    <property type="match status" value="1"/>
</dbReference>
<dbReference type="EMBL" id="BK032586">
    <property type="protein sequence ID" value="DAF49676.1"/>
    <property type="molecule type" value="Genomic_DNA"/>
</dbReference>
<protein>
    <submittedName>
        <fullName evidence="1">3'-phosphoadenosine 5'-phosphosulfate sulfotransferase</fullName>
    </submittedName>
</protein>
<accession>A0A8S5SF13</accession>
<organism evidence="1">
    <name type="scientific">Podoviridae sp. ctZih56</name>
    <dbReference type="NCBI Taxonomy" id="2827741"/>
    <lineage>
        <taxon>Viruses</taxon>
        <taxon>Duplodnaviria</taxon>
        <taxon>Heunggongvirae</taxon>
        <taxon>Uroviricota</taxon>
        <taxon>Caudoviricetes</taxon>
    </lineage>
</organism>
<proteinExistence type="predicted"/>
<dbReference type="SUPFAM" id="SSF52402">
    <property type="entry name" value="Adenine nucleotide alpha hydrolases-like"/>
    <property type="match status" value="1"/>
</dbReference>